<reference evidence="2" key="2">
    <citation type="submission" date="2021-02" db="EMBL/GenBank/DDBJ databases">
        <authorList>
            <person name="Kimball J.A."/>
            <person name="Haas M.W."/>
            <person name="Macchietto M."/>
            <person name="Kono T."/>
            <person name="Duquette J."/>
            <person name="Shao M."/>
        </authorList>
    </citation>
    <scope>NUCLEOTIDE SEQUENCE</scope>
    <source>
        <tissue evidence="2">Fresh leaf tissue</tissue>
    </source>
</reference>
<dbReference type="Proteomes" id="UP000729402">
    <property type="component" value="Unassembled WGS sequence"/>
</dbReference>
<feature type="compositionally biased region" description="Basic and acidic residues" evidence="1">
    <location>
        <begin position="62"/>
        <end position="74"/>
    </location>
</feature>
<comment type="caution">
    <text evidence="2">The sequence shown here is derived from an EMBL/GenBank/DDBJ whole genome shotgun (WGS) entry which is preliminary data.</text>
</comment>
<evidence type="ECO:0000313" key="3">
    <source>
        <dbReference type="Proteomes" id="UP000729402"/>
    </source>
</evidence>
<proteinExistence type="predicted"/>
<organism evidence="2 3">
    <name type="scientific">Zizania palustris</name>
    <name type="common">Northern wild rice</name>
    <dbReference type="NCBI Taxonomy" id="103762"/>
    <lineage>
        <taxon>Eukaryota</taxon>
        <taxon>Viridiplantae</taxon>
        <taxon>Streptophyta</taxon>
        <taxon>Embryophyta</taxon>
        <taxon>Tracheophyta</taxon>
        <taxon>Spermatophyta</taxon>
        <taxon>Magnoliopsida</taxon>
        <taxon>Liliopsida</taxon>
        <taxon>Poales</taxon>
        <taxon>Poaceae</taxon>
        <taxon>BOP clade</taxon>
        <taxon>Oryzoideae</taxon>
        <taxon>Oryzeae</taxon>
        <taxon>Zizaniinae</taxon>
        <taxon>Zizania</taxon>
    </lineage>
</organism>
<evidence type="ECO:0000313" key="2">
    <source>
        <dbReference type="EMBL" id="KAG8099640.1"/>
    </source>
</evidence>
<evidence type="ECO:0000256" key="1">
    <source>
        <dbReference type="SAM" id="MobiDB-lite"/>
    </source>
</evidence>
<protein>
    <submittedName>
        <fullName evidence="2">Uncharacterized protein</fullName>
    </submittedName>
</protein>
<keyword evidence="3" id="KW-1185">Reference proteome</keyword>
<dbReference type="AlphaFoldDB" id="A0A8J6C292"/>
<dbReference type="EMBL" id="JAAALK010000079">
    <property type="protein sequence ID" value="KAG8099640.1"/>
    <property type="molecule type" value="Genomic_DNA"/>
</dbReference>
<accession>A0A8J6C292</accession>
<feature type="region of interest" description="Disordered" evidence="1">
    <location>
        <begin position="56"/>
        <end position="87"/>
    </location>
</feature>
<reference evidence="2" key="1">
    <citation type="journal article" date="2021" name="bioRxiv">
        <title>Whole Genome Assembly and Annotation of Northern Wild Rice, Zizania palustris L., Supports a Whole Genome Duplication in the Zizania Genus.</title>
        <authorList>
            <person name="Haas M."/>
            <person name="Kono T."/>
            <person name="Macchietto M."/>
            <person name="Millas R."/>
            <person name="McGilp L."/>
            <person name="Shao M."/>
            <person name="Duquette J."/>
            <person name="Hirsch C.N."/>
            <person name="Kimball J."/>
        </authorList>
    </citation>
    <scope>NUCLEOTIDE SEQUENCE</scope>
    <source>
        <tissue evidence="2">Fresh leaf tissue</tissue>
    </source>
</reference>
<name>A0A8J6C292_ZIZPA</name>
<gene>
    <name evidence="2" type="ORF">GUJ93_ZPchr0013g36031</name>
</gene>
<sequence>MQLCLQLLVDGGACRELFAAYVGASPAHCWLLLFCARKSCSNLASAAATDTMTQTEGSWHAGDCDSWRTGDRSIEPSSAAKAEEASD</sequence>